<dbReference type="EMBL" id="CACSHJ010000087">
    <property type="protein sequence ID" value="CAA0200594.1"/>
    <property type="molecule type" value="Genomic_DNA"/>
</dbReference>
<organism evidence="2 5">
    <name type="scientific">Arabidopsis thaliana</name>
    <name type="common">Mouse-ear cress</name>
    <dbReference type="NCBI Taxonomy" id="3702"/>
    <lineage>
        <taxon>Eukaryota</taxon>
        <taxon>Viridiplantae</taxon>
        <taxon>Streptophyta</taxon>
        <taxon>Embryophyta</taxon>
        <taxon>Tracheophyta</taxon>
        <taxon>Spermatophyta</taxon>
        <taxon>Magnoliopsida</taxon>
        <taxon>eudicotyledons</taxon>
        <taxon>Gunneridae</taxon>
        <taxon>Pentapetalae</taxon>
        <taxon>rosids</taxon>
        <taxon>malvids</taxon>
        <taxon>Brassicales</taxon>
        <taxon>Brassicaceae</taxon>
        <taxon>Camelineae</taxon>
        <taxon>Arabidopsis</taxon>
    </lineage>
</organism>
<dbReference type="EMBL" id="CACRSJ010000104">
    <property type="protein sequence ID" value="VYS45989.1"/>
    <property type="molecule type" value="Genomic_DNA"/>
</dbReference>
<protein>
    <submittedName>
        <fullName evidence="2">Uncharacterized protein</fullName>
    </submittedName>
</protein>
<dbReference type="OrthoDB" id="1104868at2759"/>
<dbReference type="Proteomes" id="UP000426265">
    <property type="component" value="Unassembled WGS sequence"/>
</dbReference>
<dbReference type="Proteomes" id="UP000434276">
    <property type="component" value="Unassembled WGS sequence"/>
</dbReference>
<gene>
    <name evidence="3" type="ORF">AN1_LOCUS1490</name>
    <name evidence="2" type="ORF">C24_LOCUS1406</name>
</gene>
<reference evidence="2 5" key="1">
    <citation type="submission" date="2019-12" db="EMBL/GenBank/DDBJ databases">
        <authorList>
            <person name="Jiao W.-B."/>
            <person name="Schneeberger K."/>
        </authorList>
    </citation>
    <scope>NUCLEOTIDE SEQUENCE [LARGE SCALE GENOMIC DNA]</scope>
    <source>
        <strain evidence="4">cv. An-1</strain>
        <strain evidence="5">cv. C24</strain>
    </source>
</reference>
<name>A0A5S9U8S0_ARATH</name>
<evidence type="ECO:0000313" key="4">
    <source>
        <dbReference type="Proteomes" id="UP000426265"/>
    </source>
</evidence>
<evidence type="ECO:0000256" key="1">
    <source>
        <dbReference type="SAM" id="SignalP"/>
    </source>
</evidence>
<evidence type="ECO:0000313" key="5">
    <source>
        <dbReference type="Proteomes" id="UP000434276"/>
    </source>
</evidence>
<accession>A0A5S9U8S0</accession>
<dbReference type="AlphaFoldDB" id="A0A5S9U8S0"/>
<evidence type="ECO:0000313" key="2">
    <source>
        <dbReference type="EMBL" id="CAA0200594.1"/>
    </source>
</evidence>
<feature type="signal peptide" evidence="1">
    <location>
        <begin position="1"/>
        <end position="24"/>
    </location>
</feature>
<feature type="chain" id="PRO_5036150584" evidence="1">
    <location>
        <begin position="25"/>
        <end position="119"/>
    </location>
</feature>
<dbReference type="ExpressionAtlas" id="A0A5S9U8S0">
    <property type="expression patterns" value="baseline and differential"/>
</dbReference>
<sequence length="119" mass="12674">MKIASLKLLLLVSLLFAVIQNGISIQNSETSVNQNSCMPNEPRCTGCPGGGSGGYRGPPPPCCKNDSDCKAHCPEGGYCSNQCDCVCNLVKVMNNDVRCQVDTDCNMKCSKQGYCKLAS</sequence>
<keyword evidence="1" id="KW-0732">Signal</keyword>
<accession>A0A654E9G9</accession>
<evidence type="ECO:0000313" key="3">
    <source>
        <dbReference type="EMBL" id="VYS45989.1"/>
    </source>
</evidence>
<proteinExistence type="predicted"/>